<dbReference type="EMBL" id="BJXQ01000032">
    <property type="protein sequence ID" value="GEN04845.1"/>
    <property type="molecule type" value="Genomic_DNA"/>
</dbReference>
<protein>
    <submittedName>
        <fullName evidence="2">Uncharacterized protein</fullName>
    </submittedName>
</protein>
<evidence type="ECO:0000313" key="1">
    <source>
        <dbReference type="EMBL" id="GAN61890.1"/>
    </source>
</evidence>
<proteinExistence type="predicted"/>
<comment type="caution">
    <text evidence="2">The sequence shown here is derived from an EMBL/GenBank/DDBJ whole genome shotgun (WGS) entry which is preliminary data.</text>
</comment>
<dbReference type="Proteomes" id="UP000321104">
    <property type="component" value="Unassembled WGS sequence"/>
</dbReference>
<gene>
    <name evidence="1" type="ORF">Abin_003_007</name>
    <name evidence="2" type="ORF">AIN02nite_28700</name>
</gene>
<evidence type="ECO:0000313" key="2">
    <source>
        <dbReference type="EMBL" id="GEN04845.1"/>
    </source>
</evidence>
<reference evidence="1 3" key="1">
    <citation type="submission" date="2012-11" db="EMBL/GenBank/DDBJ databases">
        <title>Whole genome sequence of Acetobacter indonesiensis 5H-1.</title>
        <authorList>
            <person name="Azuma Y."/>
            <person name="Higashiura N."/>
            <person name="Hirakawa H."/>
            <person name="Matsushita K."/>
        </authorList>
    </citation>
    <scope>NUCLEOTIDE SEQUENCE [LARGE SCALE GENOMIC DNA]</scope>
    <source>
        <strain evidence="1 3">5H-1</strain>
    </source>
</reference>
<keyword evidence="3" id="KW-1185">Reference proteome</keyword>
<organism evidence="2 4">
    <name type="scientific">Acetobacter indonesiensis</name>
    <dbReference type="NCBI Taxonomy" id="104101"/>
    <lineage>
        <taxon>Bacteria</taxon>
        <taxon>Pseudomonadati</taxon>
        <taxon>Pseudomonadota</taxon>
        <taxon>Alphaproteobacteria</taxon>
        <taxon>Acetobacterales</taxon>
        <taxon>Acetobacteraceae</taxon>
        <taxon>Acetobacter</taxon>
    </lineage>
</organism>
<reference evidence="2 4" key="2">
    <citation type="submission" date="2019-07" db="EMBL/GenBank/DDBJ databases">
        <title>Whole genome shotgun sequence of Acetobacter indonesiensis NBRC 16471.</title>
        <authorList>
            <person name="Hosoyama A."/>
            <person name="Uohara A."/>
            <person name="Ohji S."/>
            <person name="Ichikawa N."/>
        </authorList>
    </citation>
    <scope>NUCLEOTIDE SEQUENCE [LARGE SCALE GENOMIC DNA]</scope>
    <source>
        <strain evidence="2 4">NBRC 16471</strain>
    </source>
</reference>
<dbReference type="Proteomes" id="UP000032673">
    <property type="component" value="Unassembled WGS sequence"/>
</dbReference>
<dbReference type="EMBL" id="BAMW01000003">
    <property type="protein sequence ID" value="GAN61890.1"/>
    <property type="molecule type" value="Genomic_DNA"/>
</dbReference>
<evidence type="ECO:0000313" key="4">
    <source>
        <dbReference type="Proteomes" id="UP000321104"/>
    </source>
</evidence>
<evidence type="ECO:0000313" key="3">
    <source>
        <dbReference type="Proteomes" id="UP000032673"/>
    </source>
</evidence>
<accession>A0A6N3T8F6</accession>
<name>A0A6N3T8F6_9PROT</name>
<dbReference type="AlphaFoldDB" id="A0A6N3T8F6"/>
<sequence length="51" mass="5931">MCHTGWTLDGNDIRVKQSARVHRQTLWEEERCKSDRLNQLALQTLDALPVP</sequence>